<dbReference type="InterPro" id="IPR036388">
    <property type="entry name" value="WH-like_DNA-bd_sf"/>
</dbReference>
<name>G7Y3V5_CLOSI</name>
<reference key="2">
    <citation type="submission" date="2011-10" db="EMBL/GenBank/DDBJ databases">
        <title>The genome and transcriptome sequence of Clonorchis sinensis provide insights into the carcinogenic liver fluke.</title>
        <authorList>
            <person name="Wang X."/>
            <person name="Huang Y."/>
            <person name="Chen W."/>
            <person name="Liu H."/>
            <person name="Guo L."/>
            <person name="Chen Y."/>
            <person name="Luo F."/>
            <person name="Zhou W."/>
            <person name="Sun J."/>
            <person name="Mao Q."/>
            <person name="Liang P."/>
            <person name="Zhou C."/>
            <person name="Tian Y."/>
            <person name="Men J."/>
            <person name="Lv X."/>
            <person name="Huang L."/>
            <person name="Zhou J."/>
            <person name="Hu Y."/>
            <person name="Li R."/>
            <person name="Zhang F."/>
            <person name="Lei H."/>
            <person name="Li X."/>
            <person name="Hu X."/>
            <person name="Liang C."/>
            <person name="Xu J."/>
            <person name="Wu Z."/>
            <person name="Yu X."/>
        </authorList>
    </citation>
    <scope>NUCLEOTIDE SEQUENCE</scope>
    <source>
        <strain>Henan</strain>
    </source>
</reference>
<feature type="domain" description="H15" evidence="1">
    <location>
        <begin position="147"/>
        <end position="193"/>
    </location>
</feature>
<dbReference type="CDD" id="cd00073">
    <property type="entry name" value="H15"/>
    <property type="match status" value="1"/>
</dbReference>
<dbReference type="PROSITE" id="PS51504">
    <property type="entry name" value="H15"/>
    <property type="match status" value="1"/>
</dbReference>
<dbReference type="SUPFAM" id="SSF46785">
    <property type="entry name" value="Winged helix' DNA-binding domain"/>
    <property type="match status" value="1"/>
</dbReference>
<dbReference type="InterPro" id="IPR005818">
    <property type="entry name" value="Histone_H1/H5_H15"/>
</dbReference>
<dbReference type="AlphaFoldDB" id="G7Y3V5"/>
<keyword evidence="3" id="KW-1185">Reference proteome</keyword>
<evidence type="ECO:0000313" key="3">
    <source>
        <dbReference type="Proteomes" id="UP000008909"/>
    </source>
</evidence>
<evidence type="ECO:0000259" key="1">
    <source>
        <dbReference type="PROSITE" id="PS51504"/>
    </source>
</evidence>
<reference evidence="2" key="1">
    <citation type="journal article" date="2011" name="Genome Biol.">
        <title>The draft genome of the carcinogenic human liver fluke Clonorchis sinensis.</title>
        <authorList>
            <person name="Wang X."/>
            <person name="Chen W."/>
            <person name="Huang Y."/>
            <person name="Sun J."/>
            <person name="Men J."/>
            <person name="Liu H."/>
            <person name="Luo F."/>
            <person name="Guo L."/>
            <person name="Lv X."/>
            <person name="Deng C."/>
            <person name="Zhou C."/>
            <person name="Fan Y."/>
            <person name="Li X."/>
            <person name="Huang L."/>
            <person name="Hu Y."/>
            <person name="Liang C."/>
            <person name="Hu X."/>
            <person name="Xu J."/>
            <person name="Yu X."/>
        </authorList>
    </citation>
    <scope>NUCLEOTIDE SEQUENCE [LARGE SCALE GENOMIC DNA]</scope>
    <source>
        <strain evidence="2">Henan</strain>
    </source>
</reference>
<accession>G7Y3V5</accession>
<dbReference type="EMBL" id="DF142847">
    <property type="protein sequence ID" value="GAA47641.1"/>
    <property type="molecule type" value="Genomic_DNA"/>
</dbReference>
<protein>
    <submittedName>
        <fullName evidence="2">Histone H1/5</fullName>
    </submittedName>
</protein>
<gene>
    <name evidence="2" type="ORF">CLF_100619</name>
</gene>
<dbReference type="GO" id="GO:0000786">
    <property type="term" value="C:nucleosome"/>
    <property type="evidence" value="ECO:0007669"/>
    <property type="project" value="InterPro"/>
</dbReference>
<organism evidence="2 3">
    <name type="scientific">Clonorchis sinensis</name>
    <name type="common">Chinese liver fluke</name>
    <dbReference type="NCBI Taxonomy" id="79923"/>
    <lineage>
        <taxon>Eukaryota</taxon>
        <taxon>Metazoa</taxon>
        <taxon>Spiralia</taxon>
        <taxon>Lophotrochozoa</taxon>
        <taxon>Platyhelminthes</taxon>
        <taxon>Trematoda</taxon>
        <taxon>Digenea</taxon>
        <taxon>Opisthorchiida</taxon>
        <taxon>Opisthorchiata</taxon>
        <taxon>Opisthorchiidae</taxon>
        <taxon>Clonorchis</taxon>
    </lineage>
</organism>
<proteinExistence type="predicted"/>
<dbReference type="GO" id="GO:0003677">
    <property type="term" value="F:DNA binding"/>
    <property type="evidence" value="ECO:0007669"/>
    <property type="project" value="InterPro"/>
</dbReference>
<evidence type="ECO:0000313" key="2">
    <source>
        <dbReference type="EMBL" id="GAA47641.1"/>
    </source>
</evidence>
<dbReference type="Proteomes" id="UP000008909">
    <property type="component" value="Unassembled WGS sequence"/>
</dbReference>
<dbReference type="InterPro" id="IPR036390">
    <property type="entry name" value="WH_DNA-bd_sf"/>
</dbReference>
<dbReference type="SMART" id="SM00526">
    <property type="entry name" value="H15"/>
    <property type="match status" value="1"/>
</dbReference>
<dbReference type="Gene3D" id="1.10.10.10">
    <property type="entry name" value="Winged helix-like DNA-binding domain superfamily/Winged helix DNA-binding domain"/>
    <property type="match status" value="1"/>
</dbReference>
<sequence length="193" mass="21423">MTTFFFVVDMIEGATGLKNNVLQVEREIRIPSVVRLKDSLLPAVHKQQMEKSWLLNQAACQGDIRNSGFVITCRGVASESLEISSWNLTNSTNNFPLECLQFRFTSANNAAQRTCKGAVSVCDLNTELLSPAVPKRHKSTKSKIPVKHPPVIDMLKASIKAAKDRKCTSLPTVKKFIAANYKVDVEKLGPHIR</sequence>
<dbReference type="Pfam" id="PF00538">
    <property type="entry name" value="Linker_histone"/>
    <property type="match status" value="1"/>
</dbReference>
<dbReference type="GO" id="GO:0006334">
    <property type="term" value="P:nucleosome assembly"/>
    <property type="evidence" value="ECO:0007669"/>
    <property type="project" value="InterPro"/>
</dbReference>